<dbReference type="InterPro" id="IPR000436">
    <property type="entry name" value="Sushi_SCR_CCP_dom"/>
</dbReference>
<dbReference type="STRING" id="299467.A0A443RSQ8"/>
<dbReference type="Gene3D" id="2.10.70.10">
    <property type="entry name" value="Complement Module, domain 1"/>
    <property type="match status" value="1"/>
</dbReference>
<evidence type="ECO:0000256" key="1">
    <source>
        <dbReference type="ARBA" id="ARBA00023157"/>
    </source>
</evidence>
<evidence type="ECO:0000259" key="3">
    <source>
        <dbReference type="PROSITE" id="PS50923"/>
    </source>
</evidence>
<dbReference type="PROSITE" id="PS50923">
    <property type="entry name" value="SUSHI"/>
    <property type="match status" value="1"/>
</dbReference>
<accession>A0A443RSQ8</accession>
<sequence>GVSPLNSVMYMDGLAWSKYQALTVFSPIVEANVIGWQRKLEEEDKKRLFLVYGTLPDKIQNPCWFYDKYPNQTFRLTPEEMEEAKKVEKCDELIDSRTTLRTPSTAMAHFGVKVSYECQNKKFVMLGDKTRKCMRNGKWTGMQPICMPPELVNSFCTYSSGDSRCERFLLANKKRTYEMNESVVKRSVEKQYKQFESEFVSKEMNSSS</sequence>
<organism evidence="4 5">
    <name type="scientific">Leptotrombidium deliense</name>
    <dbReference type="NCBI Taxonomy" id="299467"/>
    <lineage>
        <taxon>Eukaryota</taxon>
        <taxon>Metazoa</taxon>
        <taxon>Ecdysozoa</taxon>
        <taxon>Arthropoda</taxon>
        <taxon>Chelicerata</taxon>
        <taxon>Arachnida</taxon>
        <taxon>Acari</taxon>
        <taxon>Acariformes</taxon>
        <taxon>Trombidiformes</taxon>
        <taxon>Prostigmata</taxon>
        <taxon>Anystina</taxon>
        <taxon>Parasitengona</taxon>
        <taxon>Trombiculoidea</taxon>
        <taxon>Trombiculidae</taxon>
        <taxon>Leptotrombidium</taxon>
    </lineage>
</organism>
<dbReference type="InterPro" id="IPR035976">
    <property type="entry name" value="Sushi/SCR/CCP_sf"/>
</dbReference>
<keyword evidence="5" id="KW-1185">Reference proteome</keyword>
<reference evidence="4 5" key="1">
    <citation type="journal article" date="2018" name="Gigascience">
        <title>Genomes of trombidid mites reveal novel predicted allergens and laterally-transferred genes associated with secondary metabolism.</title>
        <authorList>
            <person name="Dong X."/>
            <person name="Chaisiri K."/>
            <person name="Xia D."/>
            <person name="Armstrong S.D."/>
            <person name="Fang Y."/>
            <person name="Donnelly M.J."/>
            <person name="Kadowaki T."/>
            <person name="McGarry J.W."/>
            <person name="Darby A.C."/>
            <person name="Makepeace B.L."/>
        </authorList>
    </citation>
    <scope>NUCLEOTIDE SEQUENCE [LARGE SCALE GENOMIC DNA]</scope>
    <source>
        <strain evidence="4">UoL-UT</strain>
    </source>
</reference>
<keyword evidence="1 2" id="KW-1015">Disulfide bond</keyword>
<feature type="non-terminal residue" evidence="4">
    <location>
        <position position="208"/>
    </location>
</feature>
<dbReference type="CDD" id="cd00033">
    <property type="entry name" value="CCP"/>
    <property type="match status" value="1"/>
</dbReference>
<feature type="non-terminal residue" evidence="4">
    <location>
        <position position="1"/>
    </location>
</feature>
<feature type="domain" description="Sushi" evidence="3">
    <location>
        <begin position="88"/>
        <end position="148"/>
    </location>
</feature>
<evidence type="ECO:0000313" key="5">
    <source>
        <dbReference type="Proteomes" id="UP000288716"/>
    </source>
</evidence>
<dbReference type="AlphaFoldDB" id="A0A443RSQ8"/>
<dbReference type="Pfam" id="PF00084">
    <property type="entry name" value="Sushi"/>
    <property type="match status" value="1"/>
</dbReference>
<dbReference type="EMBL" id="NCKV01041662">
    <property type="protein sequence ID" value="RWS18314.1"/>
    <property type="molecule type" value="Genomic_DNA"/>
</dbReference>
<evidence type="ECO:0000313" key="4">
    <source>
        <dbReference type="EMBL" id="RWS18314.1"/>
    </source>
</evidence>
<comment type="caution">
    <text evidence="4">The sequence shown here is derived from an EMBL/GenBank/DDBJ whole genome shotgun (WGS) entry which is preliminary data.</text>
</comment>
<dbReference type="SUPFAM" id="SSF57535">
    <property type="entry name" value="Complement control module/SCR domain"/>
    <property type="match status" value="1"/>
</dbReference>
<feature type="disulfide bond" evidence="2">
    <location>
        <begin position="90"/>
        <end position="133"/>
    </location>
</feature>
<evidence type="ECO:0000256" key="2">
    <source>
        <dbReference type="PROSITE-ProRule" id="PRU00302"/>
    </source>
</evidence>
<keyword evidence="2" id="KW-0768">Sushi</keyword>
<comment type="caution">
    <text evidence="2">Lacks conserved residue(s) required for the propagation of feature annotation.</text>
</comment>
<dbReference type="Proteomes" id="UP000288716">
    <property type="component" value="Unassembled WGS sequence"/>
</dbReference>
<proteinExistence type="predicted"/>
<gene>
    <name evidence="4" type="ORF">B4U80_12523</name>
</gene>
<dbReference type="VEuPathDB" id="VectorBase:LDEU013726"/>
<dbReference type="SMART" id="SM00032">
    <property type="entry name" value="CCP"/>
    <property type="match status" value="1"/>
</dbReference>
<protein>
    <recommendedName>
        <fullName evidence="3">Sushi domain-containing protein</fullName>
    </recommendedName>
</protein>
<name>A0A443RSQ8_9ACAR</name>